<dbReference type="InterPro" id="IPR012677">
    <property type="entry name" value="Nucleotide-bd_a/b_plait_sf"/>
</dbReference>
<dbReference type="PROSITE" id="PS50102">
    <property type="entry name" value="RRM"/>
    <property type="match status" value="2"/>
</dbReference>
<evidence type="ECO:0000313" key="6">
    <source>
        <dbReference type="EMBL" id="TNJ26757.1"/>
    </source>
</evidence>
<evidence type="ECO:0000256" key="3">
    <source>
        <dbReference type="PROSITE-ProRule" id="PRU00176"/>
    </source>
</evidence>
<feature type="compositionally biased region" description="Low complexity" evidence="4">
    <location>
        <begin position="329"/>
        <end position="339"/>
    </location>
</feature>
<evidence type="ECO:0000256" key="2">
    <source>
        <dbReference type="ARBA" id="ARBA00022884"/>
    </source>
</evidence>
<evidence type="ECO:0000256" key="4">
    <source>
        <dbReference type="SAM" id="MobiDB-lite"/>
    </source>
</evidence>
<dbReference type="InterPro" id="IPR035979">
    <property type="entry name" value="RBD_domain_sf"/>
</dbReference>
<feature type="domain" description="RRM" evidence="5">
    <location>
        <begin position="225"/>
        <end position="303"/>
    </location>
</feature>
<dbReference type="OrthoDB" id="271725at2759"/>
<feature type="domain" description="RRM" evidence="5">
    <location>
        <begin position="127"/>
        <end position="205"/>
    </location>
</feature>
<organism evidence="6 7">
    <name type="scientific">Giardia muris</name>
    <dbReference type="NCBI Taxonomy" id="5742"/>
    <lineage>
        <taxon>Eukaryota</taxon>
        <taxon>Metamonada</taxon>
        <taxon>Diplomonadida</taxon>
        <taxon>Hexamitidae</taxon>
        <taxon>Giardiinae</taxon>
        <taxon>Giardia</taxon>
    </lineage>
</organism>
<evidence type="ECO:0000259" key="5">
    <source>
        <dbReference type="PROSITE" id="PS50102"/>
    </source>
</evidence>
<keyword evidence="1" id="KW-0677">Repeat</keyword>
<evidence type="ECO:0000313" key="7">
    <source>
        <dbReference type="Proteomes" id="UP000315496"/>
    </source>
</evidence>
<gene>
    <name evidence="6" type="ORF">GMRT_10174</name>
</gene>
<dbReference type="EMBL" id="VDLU01000004">
    <property type="protein sequence ID" value="TNJ26757.1"/>
    <property type="molecule type" value="Genomic_DNA"/>
</dbReference>
<comment type="caution">
    <text evidence="6">The sequence shown here is derived from an EMBL/GenBank/DDBJ whole genome shotgun (WGS) entry which is preliminary data.</text>
</comment>
<dbReference type="Pfam" id="PF00076">
    <property type="entry name" value="RRM_1"/>
    <property type="match status" value="2"/>
</dbReference>
<sequence length="346" mass="37440">MFHPRFPPGYPLPERDGLVSSIVPGECRYPYNLRKQLAPLALPPGLETYCGASDFPPDVSSNEITPVSGRGGVDPEQERLGSFSMLSSPAIGCSFSTPSSPITPASEHSHTSSQGHLILPSKDTMAQQIHISGLPQSSTEAFLYEACAKIGISRTDIDYVKPIFNSGRACVGYGFVQFTSPAVADHALRALGEAYPELSVNRAKVSKQHESFIAMLNSNSDPTNCNLYICNIPLSWDNNDLLSLASRYGRVCQAKVLEKNGRSRGIGFAEFATRTQAELALRSLDGYKPDEAANPLSVRFADTPSQKRIRQRQIKIRQASDVRNDRRGVASGSSSSAPVEGEMGSS</sequence>
<dbReference type="CDD" id="cd00590">
    <property type="entry name" value="RRM_SF"/>
    <property type="match status" value="1"/>
</dbReference>
<dbReference type="GO" id="GO:0003723">
    <property type="term" value="F:RNA binding"/>
    <property type="evidence" value="ECO:0007669"/>
    <property type="project" value="UniProtKB-UniRule"/>
</dbReference>
<reference evidence="6 7" key="1">
    <citation type="submission" date="2019-05" db="EMBL/GenBank/DDBJ databases">
        <title>The compact genome of Giardia muris reveals important steps in the evolution of intestinal protozoan parasites.</title>
        <authorList>
            <person name="Xu F."/>
            <person name="Jimenez-Gonzalez A."/>
            <person name="Einarsson E."/>
            <person name="Astvaldsson A."/>
            <person name="Peirasmaki D."/>
            <person name="Eckmann L."/>
            <person name="Andersson J.O."/>
            <person name="Svard S.G."/>
            <person name="Jerlstrom-Hultqvist J."/>
        </authorList>
    </citation>
    <scope>NUCLEOTIDE SEQUENCE [LARGE SCALE GENOMIC DNA]</scope>
    <source>
        <strain evidence="6 7">Roberts-Thomson</strain>
    </source>
</reference>
<keyword evidence="7" id="KW-1185">Reference proteome</keyword>
<feature type="region of interest" description="Disordered" evidence="4">
    <location>
        <begin position="303"/>
        <end position="346"/>
    </location>
</feature>
<evidence type="ECO:0000256" key="1">
    <source>
        <dbReference type="ARBA" id="ARBA00022737"/>
    </source>
</evidence>
<dbReference type="Gene3D" id="3.30.70.330">
    <property type="match status" value="2"/>
</dbReference>
<keyword evidence="2 3" id="KW-0694">RNA-binding</keyword>
<name>A0A4Z1T1E3_GIAMU</name>
<feature type="compositionally biased region" description="Basic and acidic residues" evidence="4">
    <location>
        <begin position="318"/>
        <end position="328"/>
    </location>
</feature>
<feature type="region of interest" description="Disordered" evidence="4">
    <location>
        <begin position="97"/>
        <end position="116"/>
    </location>
</feature>
<dbReference type="SUPFAM" id="SSF54928">
    <property type="entry name" value="RNA-binding domain, RBD"/>
    <property type="match status" value="2"/>
</dbReference>
<dbReference type="SMART" id="SM00360">
    <property type="entry name" value="RRM"/>
    <property type="match status" value="2"/>
</dbReference>
<accession>A0A4Z1T1E3</accession>
<dbReference type="AlphaFoldDB" id="A0A4Z1T1E3"/>
<dbReference type="InterPro" id="IPR000504">
    <property type="entry name" value="RRM_dom"/>
</dbReference>
<protein>
    <submittedName>
        <fullName evidence="6">RNA recognition motif-containing protein</fullName>
    </submittedName>
</protein>
<proteinExistence type="predicted"/>
<dbReference type="PANTHER" id="PTHR24012">
    <property type="entry name" value="RNA BINDING PROTEIN"/>
    <property type="match status" value="1"/>
</dbReference>
<dbReference type="VEuPathDB" id="GiardiaDB:GMRT_10174"/>
<dbReference type="Proteomes" id="UP000315496">
    <property type="component" value="Chromosome 4"/>
</dbReference>